<gene>
    <name evidence="3" type="ORF">GCM10010840_15390</name>
</gene>
<dbReference type="Gene3D" id="3.40.1350.10">
    <property type="match status" value="1"/>
</dbReference>
<proteinExistence type="inferred from homology"/>
<dbReference type="HAMAP" id="MF_00048">
    <property type="entry name" value="UPF0102"/>
    <property type="match status" value="1"/>
</dbReference>
<dbReference type="CDD" id="cd20736">
    <property type="entry name" value="PoNe_Nuclease"/>
    <property type="match status" value="1"/>
</dbReference>
<dbReference type="Pfam" id="PF02021">
    <property type="entry name" value="UPF0102"/>
    <property type="match status" value="1"/>
</dbReference>
<protein>
    <recommendedName>
        <fullName evidence="2">UPF0102 protein GCM10010840_15390</fullName>
    </recommendedName>
</protein>
<dbReference type="PANTHER" id="PTHR34039:SF1">
    <property type="entry name" value="UPF0102 PROTEIN YRAN"/>
    <property type="match status" value="1"/>
</dbReference>
<evidence type="ECO:0000313" key="3">
    <source>
        <dbReference type="EMBL" id="GGL78464.1"/>
    </source>
</evidence>
<evidence type="ECO:0000256" key="1">
    <source>
        <dbReference type="ARBA" id="ARBA00006738"/>
    </source>
</evidence>
<evidence type="ECO:0000256" key="2">
    <source>
        <dbReference type="HAMAP-Rule" id="MF_00048"/>
    </source>
</evidence>
<dbReference type="InterPro" id="IPR011856">
    <property type="entry name" value="tRNA_endonuc-like_dom_sf"/>
</dbReference>
<sequence>MKGADAEDRAAAHLRGLGREVLARNYRMPGGEIDIVSRETAPDGTGGTLVFTEVRQRRQSRYGSAAESVTPRKLALMHRAALTYLTRELGRDDLPCRLEVLTIDGPAETGEIHLLDVVE</sequence>
<dbReference type="InterPro" id="IPR003509">
    <property type="entry name" value="UPF0102_YraN-like"/>
</dbReference>
<dbReference type="InterPro" id="IPR011335">
    <property type="entry name" value="Restrct_endonuc-II-like"/>
</dbReference>
<evidence type="ECO:0000313" key="4">
    <source>
        <dbReference type="Proteomes" id="UP000639973"/>
    </source>
</evidence>
<dbReference type="EMBL" id="BMOL01000005">
    <property type="protein sequence ID" value="GGL78464.1"/>
    <property type="molecule type" value="Genomic_DNA"/>
</dbReference>
<accession>A0ABQ2G7G7</accession>
<name>A0ABQ2G7G7_9DEIO</name>
<dbReference type="RefSeq" id="WP_188970573.1">
    <property type="nucleotide sequence ID" value="NZ_BMOL01000005.1"/>
</dbReference>
<comment type="similarity">
    <text evidence="1 2">Belongs to the UPF0102 family.</text>
</comment>
<dbReference type="Proteomes" id="UP000639973">
    <property type="component" value="Unassembled WGS sequence"/>
</dbReference>
<reference evidence="4" key="1">
    <citation type="journal article" date="2019" name="Int. J. Syst. Evol. Microbiol.">
        <title>The Global Catalogue of Microorganisms (GCM) 10K type strain sequencing project: providing services to taxonomists for standard genome sequencing and annotation.</title>
        <authorList>
            <consortium name="The Broad Institute Genomics Platform"/>
            <consortium name="The Broad Institute Genome Sequencing Center for Infectious Disease"/>
            <person name="Wu L."/>
            <person name="Ma J."/>
        </authorList>
    </citation>
    <scope>NUCLEOTIDE SEQUENCE [LARGE SCALE GENOMIC DNA]</scope>
    <source>
        <strain evidence="4">JCM 15442</strain>
    </source>
</reference>
<comment type="caution">
    <text evidence="3">The sequence shown here is derived from an EMBL/GenBank/DDBJ whole genome shotgun (WGS) entry which is preliminary data.</text>
</comment>
<dbReference type="SUPFAM" id="SSF52980">
    <property type="entry name" value="Restriction endonuclease-like"/>
    <property type="match status" value="1"/>
</dbReference>
<keyword evidence="4" id="KW-1185">Reference proteome</keyword>
<organism evidence="3 4">
    <name type="scientific">Deinococcus aerolatus</name>
    <dbReference type="NCBI Taxonomy" id="522487"/>
    <lineage>
        <taxon>Bacteria</taxon>
        <taxon>Thermotogati</taxon>
        <taxon>Deinococcota</taxon>
        <taxon>Deinococci</taxon>
        <taxon>Deinococcales</taxon>
        <taxon>Deinococcaceae</taxon>
        <taxon>Deinococcus</taxon>
    </lineage>
</organism>
<dbReference type="PANTHER" id="PTHR34039">
    <property type="entry name" value="UPF0102 PROTEIN YRAN"/>
    <property type="match status" value="1"/>
</dbReference>
<dbReference type="NCBIfam" id="NF009150">
    <property type="entry name" value="PRK12497.1-3"/>
    <property type="match status" value="1"/>
</dbReference>